<dbReference type="GO" id="GO:0043565">
    <property type="term" value="F:sequence-specific DNA binding"/>
    <property type="evidence" value="ECO:0007669"/>
    <property type="project" value="InterPro"/>
</dbReference>
<evidence type="ECO:0000256" key="3">
    <source>
        <dbReference type="ARBA" id="ARBA00022603"/>
    </source>
</evidence>
<evidence type="ECO:0000256" key="9">
    <source>
        <dbReference type="PIRSR" id="PIRSR000409-1"/>
    </source>
</evidence>
<dbReference type="PIRSF" id="PIRSF000409">
    <property type="entry name" value="Ada"/>
    <property type="match status" value="1"/>
</dbReference>
<evidence type="ECO:0000256" key="10">
    <source>
        <dbReference type="PIRSR" id="PIRSR000409-3"/>
    </source>
</evidence>
<dbReference type="SUPFAM" id="SSF57884">
    <property type="entry name" value="Ada DNA repair protein, N-terminal domain (N-Ada 10)"/>
    <property type="match status" value="1"/>
</dbReference>
<dbReference type="InterPro" id="IPR018060">
    <property type="entry name" value="HTH_AraC"/>
</dbReference>
<dbReference type="GO" id="GO:0032259">
    <property type="term" value="P:methylation"/>
    <property type="evidence" value="ECO:0007669"/>
    <property type="project" value="UniProtKB-KW"/>
</dbReference>
<keyword evidence="10" id="KW-0862">Zinc</keyword>
<evidence type="ECO:0000256" key="6">
    <source>
        <dbReference type="ARBA" id="ARBA00023159"/>
    </source>
</evidence>
<dbReference type="FunFam" id="1.10.10.10:FF:000337">
    <property type="entry name" value="Methylated-DNA--protein-cysteine methyltransferase"/>
    <property type="match status" value="1"/>
</dbReference>
<protein>
    <submittedName>
        <fullName evidence="12">Bifunctional transcriptional activator/DNA repair enzyme protein Ada</fullName>
    </submittedName>
    <submittedName>
        <fullName evidence="13">Bifunctional transcriptional activator/DNA repair protein Ada</fullName>
    </submittedName>
</protein>
<feature type="active site" description="Nucleophile; methyl group acceptor from either O6-methylguanine or O4-methylthymine" evidence="9">
    <location>
        <position position="330"/>
    </location>
</feature>
<dbReference type="GO" id="GO:0008270">
    <property type="term" value="F:zinc ion binding"/>
    <property type="evidence" value="ECO:0007669"/>
    <property type="project" value="InterPro"/>
</dbReference>
<evidence type="ECO:0000256" key="2">
    <source>
        <dbReference type="ARBA" id="ARBA00022490"/>
    </source>
</evidence>
<keyword evidence="10" id="KW-0479">Metal-binding</keyword>
<keyword evidence="15" id="KW-1185">Reference proteome</keyword>
<feature type="binding site" evidence="10">
    <location>
        <position position="84"/>
    </location>
    <ligand>
        <name>Zn(2+)</name>
        <dbReference type="ChEBI" id="CHEBI:29105"/>
    </ligand>
</feature>
<evidence type="ECO:0000313" key="15">
    <source>
        <dbReference type="Proteomes" id="UP000681131"/>
    </source>
</evidence>
<dbReference type="PROSITE" id="PS01124">
    <property type="entry name" value="HTH_ARAC_FAMILY_2"/>
    <property type="match status" value="1"/>
</dbReference>
<keyword evidence="2" id="KW-0963">Cytoplasm</keyword>
<evidence type="ECO:0000256" key="5">
    <source>
        <dbReference type="ARBA" id="ARBA00022763"/>
    </source>
</evidence>
<dbReference type="InterPro" id="IPR036217">
    <property type="entry name" value="MethylDNA_cys_MeTrfase_DNAb"/>
</dbReference>
<evidence type="ECO:0000256" key="7">
    <source>
        <dbReference type="ARBA" id="ARBA00023204"/>
    </source>
</evidence>
<dbReference type="SUPFAM" id="SSF46767">
    <property type="entry name" value="Methylated DNA-protein cysteine methyltransferase, C-terminal domain"/>
    <property type="match status" value="1"/>
</dbReference>
<dbReference type="AlphaFoldDB" id="A0A2Z4XZT9"/>
<keyword evidence="4" id="KW-0808">Transferase</keyword>
<dbReference type="InterPro" id="IPR036631">
    <property type="entry name" value="MGMT_N_sf"/>
</dbReference>
<dbReference type="InterPro" id="IPR035451">
    <property type="entry name" value="Ada-like_dom_sf"/>
</dbReference>
<feature type="domain" description="HTH araC/xylS-type" evidence="11">
    <location>
        <begin position="98"/>
        <end position="194"/>
    </location>
</feature>
<dbReference type="KEGG" id="fad:CDH04_07115"/>
<organism evidence="12 14">
    <name type="scientific">Francisella adeliensis</name>
    <dbReference type="NCBI Taxonomy" id="2007306"/>
    <lineage>
        <taxon>Bacteria</taxon>
        <taxon>Pseudomonadati</taxon>
        <taxon>Pseudomonadota</taxon>
        <taxon>Gammaproteobacteria</taxon>
        <taxon>Thiotrichales</taxon>
        <taxon>Francisellaceae</taxon>
        <taxon>Francisella</taxon>
    </lineage>
</organism>
<evidence type="ECO:0000256" key="4">
    <source>
        <dbReference type="ARBA" id="ARBA00022679"/>
    </source>
</evidence>
<evidence type="ECO:0000313" key="13">
    <source>
        <dbReference type="EMBL" id="QIW12430.1"/>
    </source>
</evidence>
<dbReference type="EMBL" id="CP021781">
    <property type="protein sequence ID" value="AXA34186.1"/>
    <property type="molecule type" value="Genomic_DNA"/>
</dbReference>
<comment type="catalytic activity">
    <reaction evidence="8">
        <text>a 6-O-methyl-2'-deoxyguanosine in DNA + L-cysteinyl-[protein] = S-methyl-L-cysteinyl-[protein] + a 2'-deoxyguanosine in DNA</text>
        <dbReference type="Rhea" id="RHEA:24000"/>
        <dbReference type="Rhea" id="RHEA-COMP:10131"/>
        <dbReference type="Rhea" id="RHEA-COMP:10132"/>
        <dbReference type="Rhea" id="RHEA-COMP:11367"/>
        <dbReference type="Rhea" id="RHEA-COMP:11368"/>
        <dbReference type="ChEBI" id="CHEBI:29950"/>
        <dbReference type="ChEBI" id="CHEBI:82612"/>
        <dbReference type="ChEBI" id="CHEBI:85445"/>
        <dbReference type="ChEBI" id="CHEBI:85448"/>
        <dbReference type="EC" id="2.1.1.63"/>
    </reaction>
</comment>
<dbReference type="GO" id="GO:0003700">
    <property type="term" value="F:DNA-binding transcription factor activity"/>
    <property type="evidence" value="ECO:0007669"/>
    <property type="project" value="InterPro"/>
</dbReference>
<gene>
    <name evidence="12" type="ORF">CDH04_07115</name>
    <name evidence="13" type="ORF">FZC43_07115</name>
</gene>
<reference evidence="13 15" key="2">
    <citation type="submission" date="2019-08" db="EMBL/GenBank/DDBJ databases">
        <title>Complete genome sequences of Francisella adeliensis (FSC1325 and FSC1326).</title>
        <authorList>
            <person name="Ohrman C."/>
            <person name="Uneklint I."/>
            <person name="Vallesi A."/>
            <person name="Karlsson L."/>
            <person name="Sjodin A."/>
        </authorList>
    </citation>
    <scope>NUCLEOTIDE SEQUENCE [LARGE SCALE GENOMIC DNA]</scope>
    <source>
        <strain evidence="13 15">FSC1325</strain>
    </source>
</reference>
<keyword evidence="3" id="KW-0489">Methyltransferase</keyword>
<dbReference type="NCBIfam" id="TIGR00589">
    <property type="entry name" value="ogt"/>
    <property type="match status" value="1"/>
</dbReference>
<dbReference type="InterPro" id="IPR036388">
    <property type="entry name" value="WH-like_DNA-bd_sf"/>
</dbReference>
<dbReference type="EMBL" id="CP043424">
    <property type="protein sequence ID" value="QIW12430.1"/>
    <property type="molecule type" value="Genomic_DNA"/>
</dbReference>
<dbReference type="Pfam" id="PF12833">
    <property type="entry name" value="HTH_18"/>
    <property type="match status" value="1"/>
</dbReference>
<dbReference type="Proteomes" id="UP000251120">
    <property type="component" value="Chromosome"/>
</dbReference>
<dbReference type="Pfam" id="PF02805">
    <property type="entry name" value="Ada_Zn_binding"/>
    <property type="match status" value="1"/>
</dbReference>
<dbReference type="CDD" id="cd06445">
    <property type="entry name" value="ATase"/>
    <property type="match status" value="1"/>
</dbReference>
<evidence type="ECO:0000313" key="14">
    <source>
        <dbReference type="Proteomes" id="UP000251120"/>
    </source>
</evidence>
<evidence type="ECO:0000256" key="8">
    <source>
        <dbReference type="ARBA" id="ARBA00049348"/>
    </source>
</evidence>
<dbReference type="Gene3D" id="3.40.10.10">
    <property type="entry name" value="DNA Methylphosphotriester Repair Domain"/>
    <property type="match status" value="1"/>
</dbReference>
<accession>A0A2Z4XZT9</accession>
<dbReference type="Proteomes" id="UP000681131">
    <property type="component" value="Chromosome"/>
</dbReference>
<keyword evidence="6" id="KW-0010">Activator</keyword>
<dbReference type="Pfam" id="PF01035">
    <property type="entry name" value="DNA_binding_1"/>
    <property type="match status" value="1"/>
</dbReference>
<dbReference type="InterPro" id="IPR001497">
    <property type="entry name" value="MethylDNA_cys_MeTrfase_AS"/>
</dbReference>
<feature type="active site" description="Nucleophile; methyl group acceptor from methylphosphotriester" evidence="9">
    <location>
        <position position="50"/>
    </location>
</feature>
<proteinExistence type="predicted"/>
<evidence type="ECO:0000256" key="1">
    <source>
        <dbReference type="ARBA" id="ARBA00001286"/>
    </source>
</evidence>
<dbReference type="GO" id="GO:0006281">
    <property type="term" value="P:DNA repair"/>
    <property type="evidence" value="ECO:0007669"/>
    <property type="project" value="UniProtKB-KW"/>
</dbReference>
<name>A0A2Z4XZT9_9GAMM</name>
<feature type="binding site" evidence="10">
    <location>
        <position position="54"/>
    </location>
    <ligand>
        <name>Zn(2+)</name>
        <dbReference type="ChEBI" id="CHEBI:29105"/>
    </ligand>
</feature>
<reference evidence="12 14" key="1">
    <citation type="submission" date="2017-06" db="EMBL/GenBank/DDBJ databases">
        <title>Complete genome of Francisella adeliensis.</title>
        <authorList>
            <person name="Vallesi A."/>
            <person name="Sjodin A."/>
        </authorList>
    </citation>
    <scope>NUCLEOTIDE SEQUENCE [LARGE SCALE GENOMIC DNA]</scope>
    <source>
        <strain evidence="12 14">FDC440</strain>
    </source>
</reference>
<keyword evidence="5" id="KW-0227">DNA damage</keyword>
<keyword evidence="7" id="KW-0234">DNA repair</keyword>
<feature type="binding site" evidence="10">
    <location>
        <position position="81"/>
    </location>
    <ligand>
        <name>Zn(2+)</name>
        <dbReference type="ChEBI" id="CHEBI:29105"/>
    </ligand>
</feature>
<sequence>MDIIAFKKTTLALNVISKNDKKIYYQALLDKNSEFEGTFFVGVKTTGVFCRPTCPARKPKFINCEFFKSAKEAMLASYRACQRCQPLSHPNQVSPAIKKLVEAVEADPEKRWKDKDFAKLSIDASTARRQFKKRFSMTFVEYARARRMGLAMKHIRKGNLVIDAQLSSGYESGSGFRDAFSKIMGAAPTKSDCRILNATWLDTELGPMVSITDNQGLYLLEFVDRRGLELEVERLRKRLSAAIIPGETHITKQLKIELEQYFLGENIIFKTPINLVGTPFQKQVWKTLQDIPAGETLSYADLAKCINKPTACRAVAQANGANQISIIIPCHRVINSNGDLGGYGGGIIRKQWLINHEKNITLSK</sequence>
<dbReference type="InterPro" id="IPR004026">
    <property type="entry name" value="Ada_DNA_repair_Zn-bd"/>
</dbReference>
<dbReference type="PROSITE" id="PS00374">
    <property type="entry name" value="MGMT"/>
    <property type="match status" value="1"/>
</dbReference>
<evidence type="ECO:0000313" key="12">
    <source>
        <dbReference type="EMBL" id="AXA34186.1"/>
    </source>
</evidence>
<dbReference type="OrthoDB" id="9811249at2"/>
<dbReference type="PANTHER" id="PTHR10815:SF5">
    <property type="entry name" value="METHYLATED-DNA--PROTEIN-CYSTEINE METHYLTRANSFERASE"/>
    <property type="match status" value="1"/>
</dbReference>
<dbReference type="InterPro" id="IPR014048">
    <property type="entry name" value="MethylDNA_cys_MeTrfase_DNA-bd"/>
</dbReference>
<dbReference type="PANTHER" id="PTHR10815">
    <property type="entry name" value="METHYLATED-DNA--PROTEIN-CYSTEINE METHYLTRANSFERASE"/>
    <property type="match status" value="1"/>
</dbReference>
<dbReference type="Gene3D" id="1.10.10.10">
    <property type="entry name" value="Winged helix-like DNA-binding domain superfamily/Winged helix DNA-binding domain"/>
    <property type="match status" value="1"/>
</dbReference>
<dbReference type="GO" id="GO:0003908">
    <property type="term" value="F:methylated-DNA-[protein]-cysteine S-methyltransferase activity"/>
    <property type="evidence" value="ECO:0007669"/>
    <property type="project" value="UniProtKB-EC"/>
</dbReference>
<comment type="catalytic activity">
    <reaction evidence="1">
        <text>a 4-O-methyl-thymidine in DNA + L-cysteinyl-[protein] = a thymidine in DNA + S-methyl-L-cysteinyl-[protein]</text>
        <dbReference type="Rhea" id="RHEA:53428"/>
        <dbReference type="Rhea" id="RHEA-COMP:10131"/>
        <dbReference type="Rhea" id="RHEA-COMP:10132"/>
        <dbReference type="Rhea" id="RHEA-COMP:13555"/>
        <dbReference type="Rhea" id="RHEA-COMP:13556"/>
        <dbReference type="ChEBI" id="CHEBI:29950"/>
        <dbReference type="ChEBI" id="CHEBI:82612"/>
        <dbReference type="ChEBI" id="CHEBI:137386"/>
        <dbReference type="ChEBI" id="CHEBI:137387"/>
        <dbReference type="EC" id="2.1.1.63"/>
    </reaction>
</comment>
<dbReference type="SMART" id="SM00342">
    <property type="entry name" value="HTH_ARAC"/>
    <property type="match status" value="1"/>
</dbReference>
<dbReference type="Gene3D" id="1.10.10.60">
    <property type="entry name" value="Homeodomain-like"/>
    <property type="match status" value="1"/>
</dbReference>
<feature type="binding site" evidence="10">
    <location>
        <position position="50"/>
    </location>
    <ligand>
        <name>Zn(2+)</name>
        <dbReference type="ChEBI" id="CHEBI:29105"/>
    </ligand>
</feature>
<dbReference type="InterPro" id="IPR016221">
    <property type="entry name" value="Bifunct_regulatory_prot_Ada"/>
</dbReference>
<comment type="cofactor">
    <cofactor evidence="10">
        <name>Zn(2+)</name>
        <dbReference type="ChEBI" id="CHEBI:29105"/>
    </cofactor>
    <text evidence="10">Binds 1 zinc ion per subunit.</text>
</comment>
<evidence type="ECO:0000259" key="11">
    <source>
        <dbReference type="PROSITE" id="PS01124"/>
    </source>
</evidence>
<dbReference type="SUPFAM" id="SSF53155">
    <property type="entry name" value="Methylated DNA-protein cysteine methyltransferase domain"/>
    <property type="match status" value="1"/>
</dbReference>